<evidence type="ECO:0000256" key="9">
    <source>
        <dbReference type="ARBA" id="ARBA00022840"/>
    </source>
</evidence>
<evidence type="ECO:0000256" key="1">
    <source>
        <dbReference type="ARBA" id="ARBA00004544"/>
    </source>
</evidence>
<dbReference type="PROSITE" id="PS50011">
    <property type="entry name" value="PROTEIN_KINASE_DOM"/>
    <property type="match status" value="1"/>
</dbReference>
<dbReference type="InterPro" id="IPR042521">
    <property type="entry name" value="DYRK"/>
</dbReference>
<dbReference type="InterPro" id="IPR050494">
    <property type="entry name" value="Ser_Thr_dual-spec_kinase"/>
</dbReference>
<dbReference type="PANTHER" id="PTHR24058">
    <property type="entry name" value="DUAL SPECIFICITY PROTEIN KINASE"/>
    <property type="match status" value="1"/>
</dbReference>
<evidence type="ECO:0000256" key="6">
    <source>
        <dbReference type="ARBA" id="ARBA00022679"/>
    </source>
</evidence>
<feature type="compositionally biased region" description="Low complexity" evidence="18">
    <location>
        <begin position="194"/>
        <end position="213"/>
    </location>
</feature>
<evidence type="ECO:0000256" key="12">
    <source>
        <dbReference type="ARBA" id="ARBA00051680"/>
    </source>
</evidence>
<evidence type="ECO:0000256" key="10">
    <source>
        <dbReference type="ARBA" id="ARBA00049003"/>
    </source>
</evidence>
<proteinExistence type="inferred from homology"/>
<name>A0A915D2W2_9BILA</name>
<evidence type="ECO:0000256" key="8">
    <source>
        <dbReference type="ARBA" id="ARBA00022777"/>
    </source>
</evidence>
<dbReference type="InterPro" id="IPR017441">
    <property type="entry name" value="Protein_kinase_ATP_BS"/>
</dbReference>
<keyword evidence="7 17" id="KW-0547">Nucleotide-binding</keyword>
<comment type="function">
    <text evidence="13">Required for oocyte-to-zygote transition in which it phosphorylates oocyte proteins, including mei-1, oma-1, oma-2, mex-5, and mex-6, modifying their activity and/or stability following meiosis. Through phosphorylation of P granule components including meg-1, promotes the disassembly of zygotic P granules in the anterior cytoplasm during zygote polarization, and thus plays a role in P granule distribution and segregation in early stage embryos following meiosis. Functions in both spindle positioning and in the posterior localization of cytoplasmic determinants, including pie-1, pos-1, and pgl-1, in early embryos. Involved in the asymmetric distribution of plk-1 at the 2-cell embryonic stage.</text>
</comment>
<evidence type="ECO:0000313" key="20">
    <source>
        <dbReference type="Proteomes" id="UP000887574"/>
    </source>
</evidence>
<comment type="catalytic activity">
    <reaction evidence="11">
        <text>L-threonyl-[protein] + ATP = O-phospho-L-threonyl-[protein] + ADP + H(+)</text>
        <dbReference type="Rhea" id="RHEA:46608"/>
        <dbReference type="Rhea" id="RHEA-COMP:11060"/>
        <dbReference type="Rhea" id="RHEA-COMP:11605"/>
        <dbReference type="ChEBI" id="CHEBI:15378"/>
        <dbReference type="ChEBI" id="CHEBI:30013"/>
        <dbReference type="ChEBI" id="CHEBI:30616"/>
        <dbReference type="ChEBI" id="CHEBI:61977"/>
        <dbReference type="ChEBI" id="CHEBI:456216"/>
        <dbReference type="EC" id="2.7.12.1"/>
    </reaction>
</comment>
<evidence type="ECO:0000256" key="11">
    <source>
        <dbReference type="ARBA" id="ARBA00049308"/>
    </source>
</evidence>
<keyword evidence="4" id="KW-0723">Serine/threonine-protein kinase</keyword>
<dbReference type="InterPro" id="IPR008271">
    <property type="entry name" value="Ser/Thr_kinase_AS"/>
</dbReference>
<feature type="domain" description="Protein kinase" evidence="19">
    <location>
        <begin position="354"/>
        <end position="654"/>
    </location>
</feature>
<feature type="compositionally biased region" description="Polar residues" evidence="18">
    <location>
        <begin position="275"/>
        <end position="284"/>
    </location>
</feature>
<evidence type="ECO:0000256" key="5">
    <source>
        <dbReference type="ARBA" id="ARBA00022553"/>
    </source>
</evidence>
<dbReference type="GO" id="GO:0004712">
    <property type="term" value="F:protein serine/threonine/tyrosine kinase activity"/>
    <property type="evidence" value="ECO:0007669"/>
    <property type="project" value="UniProtKB-EC"/>
</dbReference>
<organism evidence="20 21">
    <name type="scientific">Ditylenchus dipsaci</name>
    <dbReference type="NCBI Taxonomy" id="166011"/>
    <lineage>
        <taxon>Eukaryota</taxon>
        <taxon>Metazoa</taxon>
        <taxon>Ecdysozoa</taxon>
        <taxon>Nematoda</taxon>
        <taxon>Chromadorea</taxon>
        <taxon>Rhabditida</taxon>
        <taxon>Tylenchina</taxon>
        <taxon>Tylenchomorpha</taxon>
        <taxon>Sphaerularioidea</taxon>
        <taxon>Anguinidae</taxon>
        <taxon>Anguininae</taxon>
        <taxon>Ditylenchus</taxon>
    </lineage>
</organism>
<dbReference type="PROSITE" id="PS00108">
    <property type="entry name" value="PROTEIN_KINASE_ST"/>
    <property type="match status" value="1"/>
</dbReference>
<evidence type="ECO:0000256" key="14">
    <source>
        <dbReference type="ARBA" id="ARBA00070595"/>
    </source>
</evidence>
<feature type="region of interest" description="Disordered" evidence="18">
    <location>
        <begin position="53"/>
        <end position="83"/>
    </location>
</feature>
<dbReference type="EC" id="2.7.12.1" evidence="3"/>
<dbReference type="SMART" id="SM00220">
    <property type="entry name" value="S_TKc"/>
    <property type="match status" value="1"/>
</dbReference>
<dbReference type="SUPFAM" id="SSF56112">
    <property type="entry name" value="Protein kinase-like (PK-like)"/>
    <property type="match status" value="1"/>
</dbReference>
<keyword evidence="5" id="KW-0597">Phosphoprotein</keyword>
<evidence type="ECO:0000256" key="7">
    <source>
        <dbReference type="ARBA" id="ARBA00022741"/>
    </source>
</evidence>
<dbReference type="InterPro" id="IPR000719">
    <property type="entry name" value="Prot_kinase_dom"/>
</dbReference>
<comment type="similarity">
    <text evidence="2">Belongs to the protein kinase superfamily. CMGC Ser/Thr protein kinase family. MNB/DYRK subfamily.</text>
</comment>
<evidence type="ECO:0000256" key="2">
    <source>
        <dbReference type="ARBA" id="ARBA00008867"/>
    </source>
</evidence>
<dbReference type="GO" id="GO:0005634">
    <property type="term" value="C:nucleus"/>
    <property type="evidence" value="ECO:0007669"/>
    <property type="project" value="TreeGrafter"/>
</dbReference>
<dbReference type="GO" id="GO:0005524">
    <property type="term" value="F:ATP binding"/>
    <property type="evidence" value="ECO:0007669"/>
    <property type="project" value="UniProtKB-UniRule"/>
</dbReference>
<dbReference type="FunFam" id="3.30.200.20:FF:000127">
    <property type="entry name" value="Putative dual specificity tyrosine-phosphorylation-regulated kinase 2"/>
    <property type="match status" value="1"/>
</dbReference>
<sequence>MTTGLTNISFFNKKQFADTTAALKSSSLATSGGGQPTALSSSAVDLIASSNLSPPLNTAKFTPRTKLNKSPSDESIRSLPSSTSGRIPAFLGSVVDSVGIGTGNLVSNSSKPQSSGGKSQLHQPPAHLSSSSYSNLHSQHTQQPPTSSSSASSGAIHQIPPHSTSSTAQFLSGSSSSGGLVTGDRLIAGLANPSAAGTTSSAATSHTSTTSGSQESLGKSSKQESGSAVNSQKTVAPVVGVTGEVVGMPNGSGATTAVAASSSSASSAASSSSTQVPGNNNNNKGYRPDDALHIFGSKLTSYEHTEIYNYQRVYFVGSQAKKRICVAGGSNNSNFDDENGSYMLTPHDHVAYRYEILKVIGKGSFGQVIKAYDHKHQQYVALKLVRNEKRFHRQAEEEIRILDHLRRQDTDQGYNVIHMLDNFNFRNHKCITFELMSINLYELIKKNKFQGFNLALVRKFAYSMLQCLELLNRNHLIHCDLKPENVLLKTPNRSSIKVIDFGSSCFDDQRIYTYIQSRFYRAPEVIMGSKYGMPIDMWSLGCILAELLTGYPLLPGEDENDQLALIVELLGAPSPKIIDGAKRARNFFSSKGHPRYCQVTQLIDGTTGPPGSRSLQSALKNQGDDLFLDFLRRCLDWDADARLTPQQALKHSWLRRRLPRPPATGSDSLSAVGVDSILPAGLIK</sequence>
<comment type="catalytic activity">
    <reaction evidence="10">
        <text>L-seryl-[protein] + ATP = O-phospho-L-seryl-[protein] + ADP + H(+)</text>
        <dbReference type="Rhea" id="RHEA:17989"/>
        <dbReference type="Rhea" id="RHEA-COMP:9863"/>
        <dbReference type="Rhea" id="RHEA-COMP:11604"/>
        <dbReference type="ChEBI" id="CHEBI:15378"/>
        <dbReference type="ChEBI" id="CHEBI:29999"/>
        <dbReference type="ChEBI" id="CHEBI:30616"/>
        <dbReference type="ChEBI" id="CHEBI:83421"/>
        <dbReference type="ChEBI" id="CHEBI:456216"/>
        <dbReference type="EC" id="2.7.12.1"/>
    </reaction>
</comment>
<comment type="subcellular location">
    <subcellularLocation>
        <location evidence="1">Cytoplasm</location>
        <location evidence="1">Cell cortex</location>
    </subcellularLocation>
</comment>
<comment type="catalytic activity">
    <reaction evidence="12">
        <text>L-tyrosyl-[protein] + ATP = O-phospho-L-tyrosyl-[protein] + ADP + H(+)</text>
        <dbReference type="Rhea" id="RHEA:10596"/>
        <dbReference type="Rhea" id="RHEA-COMP:10136"/>
        <dbReference type="Rhea" id="RHEA-COMP:20101"/>
        <dbReference type="ChEBI" id="CHEBI:15378"/>
        <dbReference type="ChEBI" id="CHEBI:30616"/>
        <dbReference type="ChEBI" id="CHEBI:46858"/>
        <dbReference type="ChEBI" id="CHEBI:61978"/>
        <dbReference type="ChEBI" id="CHEBI:456216"/>
        <dbReference type="EC" id="2.7.12.1"/>
    </reaction>
</comment>
<dbReference type="GO" id="GO:0005938">
    <property type="term" value="C:cell cortex"/>
    <property type="evidence" value="ECO:0007669"/>
    <property type="project" value="UniProtKB-SubCell"/>
</dbReference>
<evidence type="ECO:0000256" key="13">
    <source>
        <dbReference type="ARBA" id="ARBA00059565"/>
    </source>
</evidence>
<keyword evidence="9 17" id="KW-0067">ATP-binding</keyword>
<dbReference type="AlphaFoldDB" id="A0A915D2W2"/>
<evidence type="ECO:0000256" key="4">
    <source>
        <dbReference type="ARBA" id="ARBA00022527"/>
    </source>
</evidence>
<dbReference type="FunFam" id="1.10.510.10:FF:000112">
    <property type="entry name" value="Putative dual specificity tyrosine-phosphorylation-regulated kinase 2"/>
    <property type="match status" value="1"/>
</dbReference>
<dbReference type="Gene3D" id="3.30.200.20">
    <property type="entry name" value="Phosphorylase Kinase, domain 1"/>
    <property type="match status" value="1"/>
</dbReference>
<protein>
    <recommendedName>
        <fullName evidence="14">Dual specificity tyrosine-phosphorylation-regulated kinase mbk-2</fullName>
        <ecNumber evidence="3">2.7.12.1</ecNumber>
    </recommendedName>
    <alternativeName>
        <fullName evidence="15">Dual specificity Yak1-related kinase mbk-2</fullName>
    </alternativeName>
    <alternativeName>
        <fullName evidence="16">Minibrain Kinase 2</fullName>
    </alternativeName>
</protein>
<feature type="region of interest" description="Disordered" evidence="18">
    <location>
        <begin position="267"/>
        <end position="288"/>
    </location>
</feature>
<dbReference type="Gene3D" id="1.10.510.10">
    <property type="entry name" value="Transferase(Phosphotransferase) domain 1"/>
    <property type="match status" value="1"/>
</dbReference>
<keyword evidence="6" id="KW-0808">Transferase</keyword>
<evidence type="ECO:0000256" key="3">
    <source>
        <dbReference type="ARBA" id="ARBA00013203"/>
    </source>
</evidence>
<evidence type="ECO:0000256" key="16">
    <source>
        <dbReference type="ARBA" id="ARBA00081338"/>
    </source>
</evidence>
<dbReference type="Gene3D" id="3.30.10.30">
    <property type="entry name" value="DYRK"/>
    <property type="match status" value="1"/>
</dbReference>
<dbReference type="WBParaSite" id="jg15341">
    <property type="protein sequence ID" value="jg15341"/>
    <property type="gene ID" value="jg15341"/>
</dbReference>
<feature type="binding site" evidence="17">
    <location>
        <position position="383"/>
    </location>
    <ligand>
        <name>ATP</name>
        <dbReference type="ChEBI" id="CHEBI:30616"/>
    </ligand>
</feature>
<dbReference type="PANTHER" id="PTHR24058:SF112">
    <property type="entry name" value="DUAL SPECIFICITY TYROSINE-PHOSPHORYLATION-REGULATED KINASE 3 HOMOLOG-RELATED"/>
    <property type="match status" value="1"/>
</dbReference>
<dbReference type="GO" id="GO:0005856">
    <property type="term" value="C:cytoskeleton"/>
    <property type="evidence" value="ECO:0007669"/>
    <property type="project" value="TreeGrafter"/>
</dbReference>
<feature type="region of interest" description="Disordered" evidence="18">
    <location>
        <begin position="192"/>
        <end position="233"/>
    </location>
</feature>
<keyword evidence="8" id="KW-0418">Kinase</keyword>
<dbReference type="InterPro" id="IPR011009">
    <property type="entry name" value="Kinase-like_dom_sf"/>
</dbReference>
<feature type="compositionally biased region" description="Low complexity" evidence="18">
    <location>
        <begin position="107"/>
        <end position="120"/>
    </location>
</feature>
<dbReference type="PROSITE" id="PS00107">
    <property type="entry name" value="PROTEIN_KINASE_ATP"/>
    <property type="match status" value="1"/>
</dbReference>
<dbReference type="GO" id="GO:0004674">
    <property type="term" value="F:protein serine/threonine kinase activity"/>
    <property type="evidence" value="ECO:0007669"/>
    <property type="project" value="UniProtKB-KW"/>
</dbReference>
<accession>A0A915D2W2</accession>
<feature type="compositionally biased region" description="Low complexity" evidence="18">
    <location>
        <begin position="127"/>
        <end position="176"/>
    </location>
</feature>
<evidence type="ECO:0000313" key="21">
    <source>
        <dbReference type="WBParaSite" id="jg15341"/>
    </source>
</evidence>
<dbReference type="Proteomes" id="UP000887574">
    <property type="component" value="Unplaced"/>
</dbReference>
<evidence type="ECO:0000256" key="15">
    <source>
        <dbReference type="ARBA" id="ARBA00077070"/>
    </source>
</evidence>
<reference evidence="21" key="1">
    <citation type="submission" date="2022-11" db="UniProtKB">
        <authorList>
            <consortium name="WormBaseParasite"/>
        </authorList>
    </citation>
    <scope>IDENTIFICATION</scope>
</reference>
<dbReference type="Pfam" id="PF00069">
    <property type="entry name" value="Pkinase"/>
    <property type="match status" value="1"/>
</dbReference>
<keyword evidence="20" id="KW-1185">Reference proteome</keyword>
<evidence type="ECO:0000256" key="18">
    <source>
        <dbReference type="SAM" id="MobiDB-lite"/>
    </source>
</evidence>
<evidence type="ECO:0000256" key="17">
    <source>
        <dbReference type="PROSITE-ProRule" id="PRU10141"/>
    </source>
</evidence>
<feature type="compositionally biased region" description="Polar residues" evidence="18">
    <location>
        <begin position="214"/>
        <end position="233"/>
    </location>
</feature>
<feature type="region of interest" description="Disordered" evidence="18">
    <location>
        <begin position="105"/>
        <end position="176"/>
    </location>
</feature>
<evidence type="ECO:0000259" key="19">
    <source>
        <dbReference type="PROSITE" id="PS50011"/>
    </source>
</evidence>